<dbReference type="Pfam" id="PF01266">
    <property type="entry name" value="DAO"/>
    <property type="match status" value="1"/>
</dbReference>
<keyword evidence="2" id="KW-0812">Transmembrane</keyword>
<gene>
    <name evidence="4" type="ORF">HMPREF1541_05078</name>
</gene>
<feature type="region of interest" description="Disordered" evidence="1">
    <location>
        <begin position="1"/>
        <end position="21"/>
    </location>
</feature>
<dbReference type="InterPro" id="IPR006076">
    <property type="entry name" value="FAD-dep_OxRdtase"/>
</dbReference>
<feature type="transmembrane region" description="Helical" evidence="2">
    <location>
        <begin position="23"/>
        <end position="42"/>
    </location>
</feature>
<dbReference type="Proteomes" id="UP000030752">
    <property type="component" value="Unassembled WGS sequence"/>
</dbReference>
<protein>
    <recommendedName>
        <fullName evidence="3">FAD dependent oxidoreductase domain-containing protein</fullName>
    </recommendedName>
</protein>
<evidence type="ECO:0000313" key="4">
    <source>
        <dbReference type="EMBL" id="ETN40798.1"/>
    </source>
</evidence>
<dbReference type="InParanoid" id="W2RYD0"/>
<dbReference type="RefSeq" id="XP_008717641.1">
    <property type="nucleotide sequence ID" value="XM_008719419.1"/>
</dbReference>
<feature type="compositionally biased region" description="Basic and acidic residues" evidence="1">
    <location>
        <begin position="1"/>
        <end position="18"/>
    </location>
</feature>
<dbReference type="PANTHER" id="PTHR13847:SF185">
    <property type="entry name" value="FAD DEPENDENT OXIDOREDUCTASE SUPERFAMILY (AFU_ORTHOLOGUE AFUA_3G02360)"/>
    <property type="match status" value="1"/>
</dbReference>
<dbReference type="Gene3D" id="3.30.9.10">
    <property type="entry name" value="D-Amino Acid Oxidase, subunit A, domain 2"/>
    <property type="match status" value="1"/>
</dbReference>
<organism evidence="4 5">
    <name type="scientific">Cyphellophora europaea (strain CBS 101466)</name>
    <name type="common">Phialophora europaea</name>
    <dbReference type="NCBI Taxonomy" id="1220924"/>
    <lineage>
        <taxon>Eukaryota</taxon>
        <taxon>Fungi</taxon>
        <taxon>Dikarya</taxon>
        <taxon>Ascomycota</taxon>
        <taxon>Pezizomycotina</taxon>
        <taxon>Eurotiomycetes</taxon>
        <taxon>Chaetothyriomycetidae</taxon>
        <taxon>Chaetothyriales</taxon>
        <taxon>Cyphellophoraceae</taxon>
        <taxon>Cyphellophora</taxon>
    </lineage>
</organism>
<feature type="region of interest" description="Disordered" evidence="1">
    <location>
        <begin position="130"/>
        <end position="153"/>
    </location>
</feature>
<keyword evidence="2" id="KW-0472">Membrane</keyword>
<evidence type="ECO:0000313" key="5">
    <source>
        <dbReference type="Proteomes" id="UP000030752"/>
    </source>
</evidence>
<dbReference type="Gene3D" id="3.50.50.60">
    <property type="entry name" value="FAD/NAD(P)-binding domain"/>
    <property type="match status" value="2"/>
</dbReference>
<dbReference type="GeneID" id="19972417"/>
<dbReference type="STRING" id="1220924.W2RYD0"/>
<dbReference type="InterPro" id="IPR036188">
    <property type="entry name" value="FAD/NAD-bd_sf"/>
</dbReference>
<feature type="domain" description="FAD dependent oxidoreductase" evidence="3">
    <location>
        <begin position="24"/>
        <end position="426"/>
    </location>
</feature>
<accession>W2RYD0</accession>
<dbReference type="HOGENOM" id="CLU_007884_14_1_1"/>
<dbReference type="SUPFAM" id="SSF51905">
    <property type="entry name" value="FAD/NAD(P)-binding domain"/>
    <property type="match status" value="1"/>
</dbReference>
<name>W2RYD0_CYPE1</name>
<keyword evidence="5" id="KW-1185">Reference proteome</keyword>
<dbReference type="EMBL" id="KB822720">
    <property type="protein sequence ID" value="ETN40798.1"/>
    <property type="molecule type" value="Genomic_DNA"/>
</dbReference>
<dbReference type="GO" id="GO:0042147">
    <property type="term" value="P:retrograde transport, endosome to Golgi"/>
    <property type="evidence" value="ECO:0007669"/>
    <property type="project" value="TreeGrafter"/>
</dbReference>
<evidence type="ECO:0000256" key="2">
    <source>
        <dbReference type="SAM" id="Phobius"/>
    </source>
</evidence>
<evidence type="ECO:0000256" key="1">
    <source>
        <dbReference type="SAM" id="MobiDB-lite"/>
    </source>
</evidence>
<proteinExistence type="predicted"/>
<reference evidence="4 5" key="1">
    <citation type="submission" date="2013-03" db="EMBL/GenBank/DDBJ databases">
        <title>The Genome Sequence of Phialophora europaea CBS 101466.</title>
        <authorList>
            <consortium name="The Broad Institute Genomics Platform"/>
            <person name="Cuomo C."/>
            <person name="de Hoog S."/>
            <person name="Gorbushina A."/>
            <person name="Walker B."/>
            <person name="Young S.K."/>
            <person name="Zeng Q."/>
            <person name="Gargeya S."/>
            <person name="Fitzgerald M."/>
            <person name="Haas B."/>
            <person name="Abouelleil A."/>
            <person name="Allen A.W."/>
            <person name="Alvarado L."/>
            <person name="Arachchi H.M."/>
            <person name="Berlin A.M."/>
            <person name="Chapman S.B."/>
            <person name="Gainer-Dewar J."/>
            <person name="Goldberg J."/>
            <person name="Griggs A."/>
            <person name="Gujja S."/>
            <person name="Hansen M."/>
            <person name="Howarth C."/>
            <person name="Imamovic A."/>
            <person name="Ireland A."/>
            <person name="Larimer J."/>
            <person name="McCowan C."/>
            <person name="Murphy C."/>
            <person name="Pearson M."/>
            <person name="Poon T.W."/>
            <person name="Priest M."/>
            <person name="Roberts A."/>
            <person name="Saif S."/>
            <person name="Shea T."/>
            <person name="Sisk P."/>
            <person name="Sykes S."/>
            <person name="Wortman J."/>
            <person name="Nusbaum C."/>
            <person name="Birren B."/>
        </authorList>
    </citation>
    <scope>NUCLEOTIDE SEQUENCE [LARGE SCALE GENOMIC DNA]</scope>
    <source>
        <strain evidence="4 5">CBS 101466</strain>
    </source>
</reference>
<dbReference type="PANTHER" id="PTHR13847">
    <property type="entry name" value="SARCOSINE DEHYDROGENASE-RELATED"/>
    <property type="match status" value="1"/>
</dbReference>
<keyword evidence="2" id="KW-1133">Transmembrane helix</keyword>
<dbReference type="AlphaFoldDB" id="W2RYD0"/>
<dbReference type="eggNOG" id="KOG2852">
    <property type="taxonomic scope" value="Eukaryota"/>
</dbReference>
<dbReference type="GO" id="GO:0005829">
    <property type="term" value="C:cytosol"/>
    <property type="evidence" value="ECO:0007669"/>
    <property type="project" value="GOC"/>
</dbReference>
<evidence type="ECO:0000259" key="3">
    <source>
        <dbReference type="Pfam" id="PF01266"/>
    </source>
</evidence>
<dbReference type="GO" id="GO:0005770">
    <property type="term" value="C:late endosome"/>
    <property type="evidence" value="ECO:0007669"/>
    <property type="project" value="TreeGrafter"/>
</dbReference>
<dbReference type="VEuPathDB" id="FungiDB:HMPREF1541_05078"/>
<dbReference type="OrthoDB" id="498204at2759"/>
<sequence>MGTAEHSYHSTTEAEKARKPPRGVAIIGGGVIGLSTAYFLALSHREDARLTSSAPGNQRPQITIIESSDRLCPAASSQATGSLGSSQRKESKTGRAGLVCLSYRLQVRLAEQYNGKDEYGWSDQTIYRLQKKGSSDSSSPGGGSGSKGPPVSVPLSDLPAWVRVRDDWDAYRVSSPPNAAHLDPRRFCEFLTKRVKELGVRIETSATATSIQLDPAGSAFSALHVRTSSGLSQSIPADSVVIAAGPWSDRVFATLFPSAQVKLPMDSRGAAGNHARIRSPSGHGEDSVQVYFTNVTPDGSRFDVTSFPNGDLYIGGWGAVAEELPPLATQVLPQPAEIEKMITATKHYVKVPKDKDLEYHDAGRCYRPTAVPNRPIITRVPFDLLFDRPSVDASVTADPGGLYINTGHSSDGVALSLGSGKLASELILGQPLSVDISSLGLPGVASYL</sequence>